<dbReference type="AlphaFoldDB" id="A0A173LXQ0"/>
<dbReference type="Proteomes" id="UP000243847">
    <property type="component" value="Chromosome sequence1"/>
</dbReference>
<keyword evidence="1" id="KW-0175">Coiled coil</keyword>
<proteinExistence type="predicted"/>
<dbReference type="KEGG" id="amin:AUMI_110920"/>
<feature type="coiled-coil region" evidence="1">
    <location>
        <begin position="7"/>
        <end position="34"/>
    </location>
</feature>
<reference evidence="2 3" key="1">
    <citation type="journal article" date="2016" name="Genome Announc.">
        <title>Complete Genome Sequence of Aurantimicrobium minutum Type Strain KNCT, a Planktonic Ultramicrobacterium Isolated from River Water.</title>
        <authorList>
            <person name="Nakai R."/>
            <person name="Fujisawa T."/>
            <person name="Nakamura Y."/>
            <person name="Nishide H."/>
            <person name="Uchiyama I."/>
            <person name="Baba T."/>
            <person name="Toyoda A."/>
            <person name="Fujiyama A."/>
            <person name="Naganuma T."/>
            <person name="Niki H."/>
        </authorList>
    </citation>
    <scope>NUCLEOTIDE SEQUENCE [LARGE SCALE GENOMIC DNA]</scope>
    <source>
        <strain evidence="2 3">KNC</strain>
    </source>
</reference>
<name>A0A173LXQ0_9MICO</name>
<protein>
    <submittedName>
        <fullName evidence="2">Putative FtsK/SpoIIIE family protein</fullName>
    </submittedName>
</protein>
<evidence type="ECO:0000313" key="3">
    <source>
        <dbReference type="Proteomes" id="UP000243847"/>
    </source>
</evidence>
<organism evidence="2 3">
    <name type="scientific">Aurantimicrobium minutum</name>
    <dbReference type="NCBI Taxonomy" id="708131"/>
    <lineage>
        <taxon>Bacteria</taxon>
        <taxon>Bacillati</taxon>
        <taxon>Actinomycetota</taxon>
        <taxon>Actinomycetes</taxon>
        <taxon>Micrococcales</taxon>
        <taxon>Microbacteriaceae</taxon>
        <taxon>Aurantimicrobium</taxon>
    </lineage>
</organism>
<dbReference type="EMBL" id="AP017457">
    <property type="protein sequence ID" value="BAU99634.1"/>
    <property type="molecule type" value="Genomic_DNA"/>
</dbReference>
<evidence type="ECO:0000256" key="1">
    <source>
        <dbReference type="SAM" id="Coils"/>
    </source>
</evidence>
<sequence>MNQLSIFDELDQEQERIEAEKAAEQQRLREIASQPVQCEHCGEWSPNQYLWETNHGKPHFYDMPGVCVKHWFLYHQSRWQEMTKAREWLTERGFAVHPPEGEWTE</sequence>
<dbReference type="RefSeq" id="WP_096382288.1">
    <property type="nucleotide sequence ID" value="NZ_AP017457.1"/>
</dbReference>
<accession>A0A173LXQ0</accession>
<evidence type="ECO:0000313" key="2">
    <source>
        <dbReference type="EMBL" id="BAU99634.1"/>
    </source>
</evidence>
<dbReference type="GeneID" id="80452283"/>
<gene>
    <name evidence="2" type="ORF">AUMI_110920</name>
</gene>